<comment type="similarity">
    <text evidence="2">Belongs to the prokaryotic molybdopterin-containing oxidoreductase family.</text>
</comment>
<dbReference type="InterPro" id="IPR006963">
    <property type="entry name" value="Mopterin_OxRdtase_4Fe-4S_dom"/>
</dbReference>
<dbReference type="GO" id="GO:0016491">
    <property type="term" value="F:oxidoreductase activity"/>
    <property type="evidence" value="ECO:0007669"/>
    <property type="project" value="UniProtKB-KW"/>
</dbReference>
<dbReference type="PROSITE" id="PS00932">
    <property type="entry name" value="MOLYBDOPTERIN_PROK_3"/>
    <property type="match status" value="1"/>
</dbReference>
<dbReference type="Proteomes" id="UP000290657">
    <property type="component" value="Unassembled WGS sequence"/>
</dbReference>
<keyword evidence="10" id="KW-1185">Reference proteome</keyword>
<evidence type="ECO:0000256" key="1">
    <source>
        <dbReference type="ARBA" id="ARBA00001942"/>
    </source>
</evidence>
<dbReference type="InterPro" id="IPR050612">
    <property type="entry name" value="Prok_Mopterin_Oxidored"/>
</dbReference>
<dbReference type="SUPFAM" id="SSF53706">
    <property type="entry name" value="Formate dehydrogenase/DMSO reductase, domains 1-3"/>
    <property type="match status" value="1"/>
</dbReference>
<reference evidence="9 10" key="1">
    <citation type="submission" date="2017-10" db="EMBL/GenBank/DDBJ databases">
        <title>Genomics of the genus Arcobacter.</title>
        <authorList>
            <person name="Perez-Cataluna A."/>
            <person name="Figueras M.J."/>
        </authorList>
    </citation>
    <scope>NUCLEOTIDE SEQUENCE [LARGE SCALE GENOMIC DNA]</scope>
    <source>
        <strain evidence="9 10">CECT 8987</strain>
    </source>
</reference>
<comment type="cofactor">
    <cofactor evidence="1">
        <name>Mo-bis(molybdopterin guanine dinucleotide)</name>
        <dbReference type="ChEBI" id="CHEBI:60539"/>
    </cofactor>
</comment>
<dbReference type="GO" id="GO:0046872">
    <property type="term" value="F:metal ion binding"/>
    <property type="evidence" value="ECO:0007669"/>
    <property type="project" value="UniProtKB-KW"/>
</dbReference>
<dbReference type="GO" id="GO:0051536">
    <property type="term" value="F:iron-sulfur cluster binding"/>
    <property type="evidence" value="ECO:0007669"/>
    <property type="project" value="UniProtKB-KW"/>
</dbReference>
<gene>
    <name evidence="9" type="ORF">CRV04_10195</name>
</gene>
<keyword evidence="7" id="KW-0411">Iron-sulfur</keyword>
<keyword evidence="4" id="KW-0479">Metal-binding</keyword>
<dbReference type="PANTHER" id="PTHR43742">
    <property type="entry name" value="TRIMETHYLAMINE-N-OXIDE REDUCTASE"/>
    <property type="match status" value="1"/>
</dbReference>
<evidence type="ECO:0000256" key="4">
    <source>
        <dbReference type="ARBA" id="ARBA00022723"/>
    </source>
</evidence>
<accession>A0A4Q0XPE3</accession>
<dbReference type="PANTHER" id="PTHR43742:SF6">
    <property type="entry name" value="OXIDOREDUCTASE YYAE-RELATED"/>
    <property type="match status" value="1"/>
</dbReference>
<dbReference type="InterPro" id="IPR006656">
    <property type="entry name" value="Mopterin_OxRdtase"/>
</dbReference>
<name>A0A4Q0XPE3_9BACT</name>
<keyword evidence="5" id="KW-0560">Oxidoreductase</keyword>
<keyword evidence="3" id="KW-0500">Molybdenum</keyword>
<dbReference type="InterPro" id="IPR009010">
    <property type="entry name" value="Asp_de-COase-like_dom_sf"/>
</dbReference>
<evidence type="ECO:0000256" key="6">
    <source>
        <dbReference type="ARBA" id="ARBA00023004"/>
    </source>
</evidence>
<dbReference type="Gene3D" id="3.40.50.12440">
    <property type="match status" value="3"/>
</dbReference>
<dbReference type="OrthoDB" id="9810782at2"/>
<evidence type="ECO:0000259" key="8">
    <source>
        <dbReference type="PROSITE" id="PS51669"/>
    </source>
</evidence>
<dbReference type="PROSITE" id="PS51669">
    <property type="entry name" value="4FE4S_MOW_BIS_MGD"/>
    <property type="match status" value="1"/>
</dbReference>
<evidence type="ECO:0000313" key="10">
    <source>
        <dbReference type="Proteomes" id="UP000290657"/>
    </source>
</evidence>
<comment type="caution">
    <text evidence="9">The sequence shown here is derived from an EMBL/GenBank/DDBJ whole genome shotgun (WGS) entry which is preliminary data.</text>
</comment>
<dbReference type="Gene3D" id="3.40.50.740">
    <property type="match status" value="1"/>
</dbReference>
<dbReference type="SUPFAM" id="SSF50692">
    <property type="entry name" value="ADC-like"/>
    <property type="match status" value="1"/>
</dbReference>
<protein>
    <submittedName>
        <fullName evidence="9">Molybdopterin dinucleotide-binding protein</fullName>
    </submittedName>
</protein>
<dbReference type="AlphaFoldDB" id="A0A4Q0XPE3"/>
<dbReference type="InterPro" id="IPR006657">
    <property type="entry name" value="MoPterin_dinucl-bd_dom"/>
</dbReference>
<dbReference type="InterPro" id="IPR006655">
    <property type="entry name" value="Mopterin_OxRdtase_prok_CS"/>
</dbReference>
<sequence length="984" mass="111138">MTQPINKEEILHESGEKRRDFLKISGATAAMIAGQSFLFAKTEPMTIENGKDNYPNSSYTENMYRNEFGFTYGKKEEHGFAYHCVNCQGNCAWEVWSHNGVVTRENQSARYPSVNAKIPDFNPRGCNKGVQHSQIMYEKDRILYPMERVGQRGKGTWKRLSWDEAATKVAQKIWDTMTDEEKGPDKLLVQAGTGLLTEGRRGAPLRFCTQLGASRIYPASYLGDMFSGAAVAYGEGNVGCTYDFLYQVDTAVFWGANPSVSRIPDAHFVWEGKYNGAKVIVITPEFNASAKSADLWLPIKPGTDNILAMGVINVILNEKLYKPEFLKVYTDLPFLVDVESKKLLRLSDIKGHDEHEFMSKGKVDHTAEEQFYCMNKKTGQIALMPGCEGSEHKTLRLDDFDIEPELEGEWEIEVHGQKRRVTTAFEMLKKNAETFTPEYCAKECFVNISPDVIVQLAKDIALPKVVEITAGFSLNKYFNGLLSVWNISSICGLTGRMGPYGGLNTEGEWNLSGLGELSGFAGKYSPRFGSGFVGEFVMGNGLETVDEYFSDEDIKKAHQSNGNSSGIDKKEYLQIVKEMLDDGDMSKGETGTGHRHWSPEVAILIADSRFRRNKGSKYREAFLKKMKHVTVVDFKMSEAAVWADIVLPAKSHYEVWDLRTSPGYHRYTNLAQPVANLKPVGEAMDEWSMFTLIAKKLEEIANKPENIDKAKVADDKRYARDSFHDLTIFHKEFTNTDEESEGNMEPYLGTDKQAVQAALEKCDQYQPHTIEKMYKQGGFLQINEKGGKSSTLYSDKPYNTMEHHLYKFERLETVSGRQQFYVDAPMFLRLGAQTNTGLKGIRPDSKEYPFTLMTPHARWSIHSNYKTSRTLQRLQRGKPYVGINKKVAEIKGIKDGDEIRVYNQLGEFFAMAKVTSSAPMDSMVMEHGWEPYQYRDMKGHNECVPTALNLLEMTHGWGHLNFGGLWDGNQYAYDGAVNVEKANA</sequence>
<dbReference type="Pfam" id="PF01568">
    <property type="entry name" value="Molydop_binding"/>
    <property type="match status" value="1"/>
</dbReference>
<organism evidence="9 10">
    <name type="scientific">Candidatus Marinarcus aquaticus</name>
    <dbReference type="NCBI Taxonomy" id="2044504"/>
    <lineage>
        <taxon>Bacteria</taxon>
        <taxon>Pseudomonadati</taxon>
        <taxon>Campylobacterota</taxon>
        <taxon>Epsilonproteobacteria</taxon>
        <taxon>Campylobacterales</taxon>
        <taxon>Arcobacteraceae</taxon>
        <taxon>Candidatus Marinarcus</taxon>
    </lineage>
</organism>
<evidence type="ECO:0000256" key="7">
    <source>
        <dbReference type="ARBA" id="ARBA00023014"/>
    </source>
</evidence>
<dbReference type="EMBL" id="PDKN01000007">
    <property type="protein sequence ID" value="RXJ55462.1"/>
    <property type="molecule type" value="Genomic_DNA"/>
</dbReference>
<proteinExistence type="inferred from homology"/>
<dbReference type="Pfam" id="PF00384">
    <property type="entry name" value="Molybdopterin"/>
    <property type="match status" value="1"/>
</dbReference>
<evidence type="ECO:0000256" key="3">
    <source>
        <dbReference type="ARBA" id="ARBA00022505"/>
    </source>
</evidence>
<evidence type="ECO:0000256" key="2">
    <source>
        <dbReference type="ARBA" id="ARBA00010312"/>
    </source>
</evidence>
<dbReference type="GO" id="GO:0043546">
    <property type="term" value="F:molybdopterin cofactor binding"/>
    <property type="evidence" value="ECO:0007669"/>
    <property type="project" value="InterPro"/>
</dbReference>
<evidence type="ECO:0000313" key="9">
    <source>
        <dbReference type="EMBL" id="RXJ55462.1"/>
    </source>
</evidence>
<keyword evidence="6" id="KW-0408">Iron</keyword>
<feature type="domain" description="4Fe-4S Mo/W bis-MGD-type" evidence="8">
    <location>
        <begin position="76"/>
        <end position="140"/>
    </location>
</feature>
<evidence type="ECO:0000256" key="5">
    <source>
        <dbReference type="ARBA" id="ARBA00023002"/>
    </source>
</evidence>
<dbReference type="RefSeq" id="WP_128996746.1">
    <property type="nucleotide sequence ID" value="NZ_PDKN01000007.1"/>
</dbReference>